<comment type="caution">
    <text evidence="13">The sequence shown here is derived from an EMBL/GenBank/DDBJ whole genome shotgun (WGS) entry which is preliminary data.</text>
</comment>
<dbReference type="InterPro" id="IPR006426">
    <property type="entry name" value="Asn_synth_AEB"/>
</dbReference>
<feature type="site" description="Important for beta-aspartyl-AMP intermediate formation" evidence="11">
    <location>
        <position position="358"/>
    </location>
</feature>
<comment type="catalytic activity">
    <reaction evidence="8">
        <text>L-aspartate + L-glutamine + ATP + H2O = L-asparagine + L-glutamate + AMP + diphosphate + H(+)</text>
        <dbReference type="Rhea" id="RHEA:12228"/>
        <dbReference type="ChEBI" id="CHEBI:15377"/>
        <dbReference type="ChEBI" id="CHEBI:15378"/>
        <dbReference type="ChEBI" id="CHEBI:29985"/>
        <dbReference type="ChEBI" id="CHEBI:29991"/>
        <dbReference type="ChEBI" id="CHEBI:30616"/>
        <dbReference type="ChEBI" id="CHEBI:33019"/>
        <dbReference type="ChEBI" id="CHEBI:58048"/>
        <dbReference type="ChEBI" id="CHEBI:58359"/>
        <dbReference type="ChEBI" id="CHEBI:456215"/>
        <dbReference type="EC" id="6.3.5.4"/>
    </reaction>
</comment>
<dbReference type="PROSITE" id="PS51278">
    <property type="entry name" value="GATASE_TYPE_2"/>
    <property type="match status" value="1"/>
</dbReference>
<protein>
    <recommendedName>
        <fullName evidence="3">asparagine synthase (glutamine-hydrolyzing)</fullName>
        <ecNumber evidence="3">6.3.5.4</ecNumber>
    </recommendedName>
</protein>
<dbReference type="Proteomes" id="UP000248764">
    <property type="component" value="Unassembled WGS sequence"/>
</dbReference>
<keyword evidence="4 10" id="KW-0547">Nucleotide-binding</keyword>
<dbReference type="CDD" id="cd01991">
    <property type="entry name" value="Asn_synthase_B_C"/>
    <property type="match status" value="1"/>
</dbReference>
<evidence type="ECO:0000256" key="3">
    <source>
        <dbReference type="ARBA" id="ARBA00012737"/>
    </source>
</evidence>
<dbReference type="InterPro" id="IPR029055">
    <property type="entry name" value="Ntn_hydrolases_N"/>
</dbReference>
<dbReference type="PANTHER" id="PTHR43284:SF1">
    <property type="entry name" value="ASPARAGINE SYNTHETASE"/>
    <property type="match status" value="1"/>
</dbReference>
<dbReference type="InterPro" id="IPR033738">
    <property type="entry name" value="AsnB_N"/>
</dbReference>
<feature type="binding site" evidence="10">
    <location>
        <begin position="356"/>
        <end position="357"/>
    </location>
    <ligand>
        <name>ATP</name>
        <dbReference type="ChEBI" id="CHEBI:30616"/>
    </ligand>
</feature>
<gene>
    <name evidence="13" type="primary">asnB</name>
    <name evidence="13" type="ORF">C1I92_28790</name>
</gene>
<comment type="similarity">
    <text evidence="2">Belongs to the asparagine synthetase family.</text>
</comment>
<evidence type="ECO:0000256" key="7">
    <source>
        <dbReference type="ARBA" id="ARBA00022962"/>
    </source>
</evidence>
<evidence type="ECO:0000256" key="10">
    <source>
        <dbReference type="PIRSR" id="PIRSR001589-2"/>
    </source>
</evidence>
<dbReference type="InterPro" id="IPR001962">
    <property type="entry name" value="Asn_synthase"/>
</dbReference>
<dbReference type="EC" id="6.3.5.4" evidence="3"/>
<dbReference type="SUPFAM" id="SSF52402">
    <property type="entry name" value="Adenine nucleotide alpha hydrolases-like"/>
    <property type="match status" value="1"/>
</dbReference>
<feature type="domain" description="Glutamine amidotransferase type-2" evidence="12">
    <location>
        <begin position="2"/>
        <end position="208"/>
    </location>
</feature>
<dbReference type="PIRSF" id="PIRSF001589">
    <property type="entry name" value="Asn_synthetase_glu-h"/>
    <property type="match status" value="1"/>
</dbReference>
<dbReference type="GO" id="GO:0005524">
    <property type="term" value="F:ATP binding"/>
    <property type="evidence" value="ECO:0007669"/>
    <property type="project" value="UniProtKB-KW"/>
</dbReference>
<evidence type="ECO:0000256" key="4">
    <source>
        <dbReference type="ARBA" id="ARBA00022741"/>
    </source>
</evidence>
<evidence type="ECO:0000256" key="5">
    <source>
        <dbReference type="ARBA" id="ARBA00022840"/>
    </source>
</evidence>
<name>A0A2W2BWB4_9ACTN</name>
<dbReference type="GO" id="GO:0004066">
    <property type="term" value="F:asparagine synthase (glutamine-hydrolyzing) activity"/>
    <property type="evidence" value="ECO:0007669"/>
    <property type="project" value="UniProtKB-EC"/>
</dbReference>
<dbReference type="SUPFAM" id="SSF56235">
    <property type="entry name" value="N-terminal nucleophile aminohydrolases (Ntn hydrolases)"/>
    <property type="match status" value="1"/>
</dbReference>
<dbReference type="InterPro" id="IPR014729">
    <property type="entry name" value="Rossmann-like_a/b/a_fold"/>
</dbReference>
<reference evidence="13 14" key="1">
    <citation type="submission" date="2018-01" db="EMBL/GenBank/DDBJ databases">
        <title>Draft genome sequence of Jiangella sp. GTF31.</title>
        <authorList>
            <person name="Sahin N."/>
            <person name="Ay H."/>
            <person name="Saygin H."/>
        </authorList>
    </citation>
    <scope>NUCLEOTIDE SEQUENCE [LARGE SCALE GENOMIC DNA]</scope>
    <source>
        <strain evidence="13 14">GTF31</strain>
    </source>
</reference>
<evidence type="ECO:0000259" key="12">
    <source>
        <dbReference type="PROSITE" id="PS51278"/>
    </source>
</evidence>
<evidence type="ECO:0000256" key="2">
    <source>
        <dbReference type="ARBA" id="ARBA00005752"/>
    </source>
</evidence>
<feature type="binding site" evidence="10">
    <location>
        <position position="96"/>
    </location>
    <ligand>
        <name>L-glutamine</name>
        <dbReference type="ChEBI" id="CHEBI:58359"/>
    </ligand>
</feature>
<keyword evidence="5 10" id="KW-0067">ATP-binding</keyword>
<keyword evidence="14" id="KW-1185">Reference proteome</keyword>
<dbReference type="InterPro" id="IPR051786">
    <property type="entry name" value="ASN_synthetase/amidase"/>
</dbReference>
<dbReference type="EMBL" id="POTW01000110">
    <property type="protein sequence ID" value="PZF79917.1"/>
    <property type="molecule type" value="Genomic_DNA"/>
</dbReference>
<organism evidence="13 14">
    <name type="scientific">Jiangella anatolica</name>
    <dbReference type="NCBI Taxonomy" id="2670374"/>
    <lineage>
        <taxon>Bacteria</taxon>
        <taxon>Bacillati</taxon>
        <taxon>Actinomycetota</taxon>
        <taxon>Actinomycetes</taxon>
        <taxon>Jiangellales</taxon>
        <taxon>Jiangellaceae</taxon>
        <taxon>Jiangella</taxon>
    </lineage>
</organism>
<sequence length="613" mass="66820">MCGVVGVVRFDGAPVDPEALAAMTQTLRHRGPDDLRTWTDGSVGLGHTRLSIIDVAGSAQPLWSADRSQVIVFNGEAFNYREVRAAYDYPFRTQGDTEVVLAAHLREGERGIARLRGQFAFGVWDTRARELHLYRDRLGVLPLYYVHTPAFFAFASELKALLPLLGSVRVDQQGLAAYLAQRAVPAPLTLVEGVRKVLPGHHLTVTANGRLTASRYWSVPVPEPRPMTDAEAVALTRAALDASIGESLVADVPVGSLLSGGVDSSLIATLASRAAGGGLRTYAAGFGQPDDETSHAEFVAGLIGSDHTTVVVRPKEFSDLIPKLTWHRDAPLSEPADVAVHRLAATARHDVKVLLSGEGSDELFAGYPKYRLATAFDLALRLPAGLRTPLAGTARRWLPERAHRAGVLTRALEADGRADGYAAWFSPFSRTERGALTGADAPSMPPSPPLPDVPPLEQMLYLDQHSWLSDNLLERGDRMCLAASVELRPPFLDHRVVELAAQLPARVKLRGRTGKWVVKQVASEVLPDRIVHRPKSGFKVPLDRWFRGDFGAEAHDRLTAPGSFAREMFDAAAVARLLGEHRSGRRNHDIRLWTLLGLEIWHDVVATPSVSRS</sequence>
<evidence type="ECO:0000256" key="8">
    <source>
        <dbReference type="ARBA" id="ARBA00048741"/>
    </source>
</evidence>
<dbReference type="AlphaFoldDB" id="A0A2W2BWB4"/>
<evidence type="ECO:0000256" key="1">
    <source>
        <dbReference type="ARBA" id="ARBA00005187"/>
    </source>
</evidence>
<dbReference type="Gene3D" id="3.40.50.620">
    <property type="entry name" value="HUPs"/>
    <property type="match status" value="1"/>
</dbReference>
<dbReference type="Pfam" id="PF00733">
    <property type="entry name" value="Asn_synthase"/>
    <property type="match status" value="1"/>
</dbReference>
<accession>A0A2W2BWB4</accession>
<dbReference type="CDD" id="cd00712">
    <property type="entry name" value="AsnB"/>
    <property type="match status" value="1"/>
</dbReference>
<evidence type="ECO:0000313" key="13">
    <source>
        <dbReference type="EMBL" id="PZF79917.1"/>
    </source>
</evidence>
<dbReference type="InterPro" id="IPR017932">
    <property type="entry name" value="GATase_2_dom"/>
</dbReference>
<evidence type="ECO:0000256" key="11">
    <source>
        <dbReference type="PIRSR" id="PIRSR001589-3"/>
    </source>
</evidence>
<dbReference type="RefSeq" id="WP_111258077.1">
    <property type="nucleotide sequence ID" value="NZ_POTW01000110.1"/>
</dbReference>
<dbReference type="Pfam" id="PF13537">
    <property type="entry name" value="GATase_7"/>
    <property type="match status" value="1"/>
</dbReference>
<feature type="active site" description="For GATase activity" evidence="9">
    <location>
        <position position="2"/>
    </location>
</feature>
<dbReference type="Gene3D" id="3.60.20.10">
    <property type="entry name" value="Glutamine Phosphoribosylpyrophosphate, subunit 1, domain 1"/>
    <property type="match status" value="1"/>
</dbReference>
<evidence type="ECO:0000256" key="6">
    <source>
        <dbReference type="ARBA" id="ARBA00022888"/>
    </source>
</evidence>
<dbReference type="PANTHER" id="PTHR43284">
    <property type="entry name" value="ASPARAGINE SYNTHETASE (GLUTAMINE-HYDROLYZING)"/>
    <property type="match status" value="1"/>
</dbReference>
<comment type="pathway">
    <text evidence="1">Amino-acid biosynthesis; L-asparagine biosynthesis; L-asparagine from L-aspartate (L-Gln route): step 1/1.</text>
</comment>
<evidence type="ECO:0000313" key="14">
    <source>
        <dbReference type="Proteomes" id="UP000248764"/>
    </source>
</evidence>
<keyword evidence="9" id="KW-0028">Amino-acid biosynthesis</keyword>
<feature type="binding site" evidence="10">
    <location>
        <position position="257"/>
    </location>
    <ligand>
        <name>ATP</name>
        <dbReference type="ChEBI" id="CHEBI:30616"/>
    </ligand>
</feature>
<keyword evidence="6 9" id="KW-0061">Asparagine biosynthesis</keyword>
<dbReference type="NCBIfam" id="TIGR01536">
    <property type="entry name" value="asn_synth_AEB"/>
    <property type="match status" value="1"/>
</dbReference>
<dbReference type="GO" id="GO:0006529">
    <property type="term" value="P:asparagine biosynthetic process"/>
    <property type="evidence" value="ECO:0007669"/>
    <property type="project" value="UniProtKB-KW"/>
</dbReference>
<keyword evidence="7 9" id="KW-0315">Glutamine amidotransferase</keyword>
<proteinExistence type="inferred from homology"/>
<evidence type="ECO:0000256" key="9">
    <source>
        <dbReference type="PIRSR" id="PIRSR001589-1"/>
    </source>
</evidence>
<dbReference type="GO" id="GO:0005829">
    <property type="term" value="C:cytosol"/>
    <property type="evidence" value="ECO:0007669"/>
    <property type="project" value="TreeGrafter"/>
</dbReference>